<evidence type="ECO:0000313" key="2">
    <source>
        <dbReference type="Proteomes" id="UP000000641"/>
    </source>
</evidence>
<dbReference type="Proteomes" id="UP000000641">
    <property type="component" value="Chromosome"/>
</dbReference>
<organism evidence="1 2">
    <name type="scientific">Thermofilum pendens (strain DSM 2475 / Hrk 5)</name>
    <dbReference type="NCBI Taxonomy" id="368408"/>
    <lineage>
        <taxon>Archaea</taxon>
        <taxon>Thermoproteota</taxon>
        <taxon>Thermoprotei</taxon>
        <taxon>Thermofilales</taxon>
        <taxon>Thermofilaceae</taxon>
        <taxon>Thermofilum</taxon>
    </lineage>
</organism>
<gene>
    <name evidence="1" type="ordered locus">Tpen_0670</name>
</gene>
<dbReference type="STRING" id="368408.Tpen_0670"/>
<dbReference type="EMBL" id="CP000505">
    <property type="protein sequence ID" value="ABL78072.1"/>
    <property type="molecule type" value="Genomic_DNA"/>
</dbReference>
<dbReference type="GeneID" id="4601036"/>
<dbReference type="RefSeq" id="WP_011752337.1">
    <property type="nucleotide sequence ID" value="NC_008698.1"/>
</dbReference>
<dbReference type="AlphaFoldDB" id="A1RXZ2"/>
<dbReference type="eggNOG" id="arCOG14961">
    <property type="taxonomic scope" value="Archaea"/>
</dbReference>
<dbReference type="KEGG" id="tpe:Tpen_0670"/>
<dbReference type="OrthoDB" id="31396at2157"/>
<evidence type="ECO:0000313" key="1">
    <source>
        <dbReference type="EMBL" id="ABL78072.1"/>
    </source>
</evidence>
<evidence type="ECO:0008006" key="3">
    <source>
        <dbReference type="Google" id="ProtNLM"/>
    </source>
</evidence>
<accession>A1RXZ2</accession>
<keyword evidence="2" id="KW-1185">Reference proteome</keyword>
<sequence length="124" mass="12685">MLIVTLSVVALIGYFLYSVASGATNRPVLVQAGDALLTGSGTSYQVIVYLQNIGSTPADLTGANITIPDLNAGPAQLTCTPALLRNGDVAKCTSALTLTSAPTSAKTAIIETKYGAIKVTLLRS</sequence>
<dbReference type="HOGENOM" id="CLU_1998849_0_0_2"/>
<proteinExistence type="predicted"/>
<reference evidence="2" key="1">
    <citation type="journal article" date="2008" name="J. Bacteriol.">
        <title>Genome sequence of Thermofilum pendens reveals an exceptional loss of biosynthetic pathways without genome reduction.</title>
        <authorList>
            <person name="Anderson I."/>
            <person name="Rodriguez J."/>
            <person name="Susanti D."/>
            <person name="Porat I."/>
            <person name="Reich C."/>
            <person name="Ulrich L.E."/>
            <person name="Elkins J.G."/>
            <person name="Mavromatis K."/>
            <person name="Lykidis A."/>
            <person name="Kim E."/>
            <person name="Thompson L.S."/>
            <person name="Nolan M."/>
            <person name="Land M."/>
            <person name="Copeland A."/>
            <person name="Lapidus A."/>
            <person name="Lucas S."/>
            <person name="Detter C."/>
            <person name="Zhulin I.B."/>
            <person name="Olsen G.J."/>
            <person name="Whitman W."/>
            <person name="Mukhopadhyay B."/>
            <person name="Bristow J."/>
            <person name="Kyrpides N."/>
        </authorList>
    </citation>
    <scope>NUCLEOTIDE SEQUENCE [LARGE SCALE GENOMIC DNA]</scope>
    <source>
        <strain evidence="2">DSM 2475 / Hrk 5</strain>
    </source>
</reference>
<name>A1RXZ2_THEPD</name>
<dbReference type="EnsemblBacteria" id="ABL78072">
    <property type="protein sequence ID" value="ABL78072"/>
    <property type="gene ID" value="Tpen_0670"/>
</dbReference>
<protein>
    <recommendedName>
        <fullName evidence="3">DUF4352 domain-containing protein</fullName>
    </recommendedName>
</protein>